<gene>
    <name evidence="2" type="ORF">GV832_05835</name>
</gene>
<dbReference type="PANTHER" id="PTHR33164">
    <property type="entry name" value="TRANSCRIPTIONAL REGULATOR, MARR FAMILY"/>
    <property type="match status" value="1"/>
</dbReference>
<dbReference type="InterPro" id="IPR036388">
    <property type="entry name" value="WH-like_DNA-bd_sf"/>
</dbReference>
<organism evidence="2 3">
    <name type="scientific">Stagnihabitans tardus</name>
    <dbReference type="NCBI Taxonomy" id="2699202"/>
    <lineage>
        <taxon>Bacteria</taxon>
        <taxon>Pseudomonadati</taxon>
        <taxon>Pseudomonadota</taxon>
        <taxon>Alphaproteobacteria</taxon>
        <taxon>Rhodobacterales</taxon>
        <taxon>Paracoccaceae</taxon>
        <taxon>Stagnihabitans</taxon>
    </lineage>
</organism>
<dbReference type="PANTHER" id="PTHR33164:SF57">
    <property type="entry name" value="MARR-FAMILY TRANSCRIPTIONAL REGULATOR"/>
    <property type="match status" value="1"/>
</dbReference>
<dbReference type="SUPFAM" id="SSF46785">
    <property type="entry name" value="Winged helix' DNA-binding domain"/>
    <property type="match status" value="1"/>
</dbReference>
<proteinExistence type="predicted"/>
<dbReference type="InterPro" id="IPR039422">
    <property type="entry name" value="MarR/SlyA-like"/>
</dbReference>
<feature type="domain" description="HTH marR-type" evidence="1">
    <location>
        <begin position="34"/>
        <end position="174"/>
    </location>
</feature>
<dbReference type="PROSITE" id="PS50995">
    <property type="entry name" value="HTH_MARR_2"/>
    <property type="match status" value="1"/>
</dbReference>
<dbReference type="AlphaFoldDB" id="A0AAE5BUS7"/>
<evidence type="ECO:0000313" key="3">
    <source>
        <dbReference type="Proteomes" id="UP001193501"/>
    </source>
</evidence>
<sequence length="184" mass="20437">MSDKTLPPPSERIRSVLTEAGYGEAAVQALLALDADHFHYVRRVMKGDVPQSLMDELGAGLEATQFHALSAILRIRFGYGREAAEATVGLLAEEMSLDPSRASRIASDLVERGLLLRAVSQADGRRSVLEPTEAAFALLDGFLKAKWRRTMRLFSTWSEEDILTFSRLFGRYTEGMRAEYPGTK</sequence>
<dbReference type="InterPro" id="IPR036390">
    <property type="entry name" value="WH_DNA-bd_sf"/>
</dbReference>
<dbReference type="Gene3D" id="1.10.10.10">
    <property type="entry name" value="Winged helix-like DNA-binding domain superfamily/Winged helix DNA-binding domain"/>
    <property type="match status" value="1"/>
</dbReference>
<evidence type="ECO:0000259" key="1">
    <source>
        <dbReference type="PROSITE" id="PS50995"/>
    </source>
</evidence>
<dbReference type="Proteomes" id="UP001193501">
    <property type="component" value="Unassembled WGS sequence"/>
</dbReference>
<dbReference type="EMBL" id="JAABNR010000004">
    <property type="protein sequence ID" value="NBZ87094.1"/>
    <property type="molecule type" value="Genomic_DNA"/>
</dbReference>
<dbReference type="RefSeq" id="WP_168773897.1">
    <property type="nucleotide sequence ID" value="NZ_JAABNR010000004.1"/>
</dbReference>
<keyword evidence="3" id="KW-1185">Reference proteome</keyword>
<evidence type="ECO:0000313" key="2">
    <source>
        <dbReference type="EMBL" id="NBZ87094.1"/>
    </source>
</evidence>
<dbReference type="Pfam" id="PF12802">
    <property type="entry name" value="MarR_2"/>
    <property type="match status" value="1"/>
</dbReference>
<protein>
    <submittedName>
        <fullName evidence="2">MarR family transcriptional regulator</fullName>
    </submittedName>
</protein>
<dbReference type="SMART" id="SM00347">
    <property type="entry name" value="HTH_MARR"/>
    <property type="match status" value="1"/>
</dbReference>
<dbReference type="GO" id="GO:0006950">
    <property type="term" value="P:response to stress"/>
    <property type="evidence" value="ECO:0007669"/>
    <property type="project" value="TreeGrafter"/>
</dbReference>
<dbReference type="InterPro" id="IPR000835">
    <property type="entry name" value="HTH_MarR-typ"/>
</dbReference>
<reference evidence="2" key="1">
    <citation type="submission" date="2020-01" db="EMBL/GenBank/DDBJ databases">
        <authorList>
            <person name="Chen W.-M."/>
        </authorList>
    </citation>
    <scope>NUCLEOTIDE SEQUENCE</scope>
    <source>
        <strain evidence="2">CYK-10</strain>
    </source>
</reference>
<comment type="caution">
    <text evidence="2">The sequence shown here is derived from an EMBL/GenBank/DDBJ whole genome shotgun (WGS) entry which is preliminary data.</text>
</comment>
<dbReference type="GO" id="GO:0003700">
    <property type="term" value="F:DNA-binding transcription factor activity"/>
    <property type="evidence" value="ECO:0007669"/>
    <property type="project" value="InterPro"/>
</dbReference>
<accession>A0AAE5BUS7</accession>
<name>A0AAE5BUS7_9RHOB</name>